<evidence type="ECO:0000313" key="1">
    <source>
        <dbReference type="EMBL" id="KAG0409971.1"/>
    </source>
</evidence>
<organism evidence="1 2">
    <name type="scientific">Ixodes persulcatus</name>
    <name type="common">Taiga tick</name>
    <dbReference type="NCBI Taxonomy" id="34615"/>
    <lineage>
        <taxon>Eukaryota</taxon>
        <taxon>Metazoa</taxon>
        <taxon>Ecdysozoa</taxon>
        <taxon>Arthropoda</taxon>
        <taxon>Chelicerata</taxon>
        <taxon>Arachnida</taxon>
        <taxon>Acari</taxon>
        <taxon>Parasitiformes</taxon>
        <taxon>Ixodida</taxon>
        <taxon>Ixodoidea</taxon>
        <taxon>Ixodidae</taxon>
        <taxon>Ixodinae</taxon>
        <taxon>Ixodes</taxon>
    </lineage>
</organism>
<evidence type="ECO:0000313" key="2">
    <source>
        <dbReference type="Proteomes" id="UP000805193"/>
    </source>
</evidence>
<reference evidence="1 2" key="1">
    <citation type="journal article" date="2020" name="Cell">
        <title>Large-Scale Comparative Analyses of Tick Genomes Elucidate Their Genetic Diversity and Vector Capacities.</title>
        <authorList>
            <consortium name="Tick Genome and Microbiome Consortium (TIGMIC)"/>
            <person name="Jia N."/>
            <person name="Wang J."/>
            <person name="Shi W."/>
            <person name="Du L."/>
            <person name="Sun Y."/>
            <person name="Zhan W."/>
            <person name="Jiang J.F."/>
            <person name="Wang Q."/>
            <person name="Zhang B."/>
            <person name="Ji P."/>
            <person name="Bell-Sakyi L."/>
            <person name="Cui X.M."/>
            <person name="Yuan T.T."/>
            <person name="Jiang B.G."/>
            <person name="Yang W.F."/>
            <person name="Lam T.T."/>
            <person name="Chang Q.C."/>
            <person name="Ding S.J."/>
            <person name="Wang X.J."/>
            <person name="Zhu J.G."/>
            <person name="Ruan X.D."/>
            <person name="Zhao L."/>
            <person name="Wei J.T."/>
            <person name="Ye R.Z."/>
            <person name="Que T.C."/>
            <person name="Du C.H."/>
            <person name="Zhou Y.H."/>
            <person name="Cheng J.X."/>
            <person name="Dai P.F."/>
            <person name="Guo W.B."/>
            <person name="Han X.H."/>
            <person name="Huang E.J."/>
            <person name="Li L.F."/>
            <person name="Wei W."/>
            <person name="Gao Y.C."/>
            <person name="Liu J.Z."/>
            <person name="Shao H.Z."/>
            <person name="Wang X."/>
            <person name="Wang C.C."/>
            <person name="Yang T.C."/>
            <person name="Huo Q.B."/>
            <person name="Li W."/>
            <person name="Chen H.Y."/>
            <person name="Chen S.E."/>
            <person name="Zhou L.G."/>
            <person name="Ni X.B."/>
            <person name="Tian J.H."/>
            <person name="Sheng Y."/>
            <person name="Liu T."/>
            <person name="Pan Y.S."/>
            <person name="Xia L.Y."/>
            <person name="Li J."/>
            <person name="Zhao F."/>
            <person name="Cao W.C."/>
        </authorList>
    </citation>
    <scope>NUCLEOTIDE SEQUENCE [LARGE SCALE GENOMIC DNA]</scope>
    <source>
        <strain evidence="1">Iper-2018</strain>
    </source>
</reference>
<sequence>MNNDGVKGLIGGLWSLEVMFPKSVVDSRTDILSRFLLVAAKFATGVVFSCRIRLVRMCQTDIEKEEVVLFALKKKKTIQIHEFMEYFLEKLRMSRSVKDDQISIESKQAKNDRRPTKIFNSQLQYPSPTFIDKVLLSRSLKVKRTEGEGIAEFSNSEFVQQCLRTHNELRLRHEVPPLQLCYKLCDLAQYWANHLAHTDDFYYRKFRDVGENLLCRWSYVPDFDITGEQLCDLAQYWANHLAHTDDFYYRKFRDVGENLLCRWSYVPDFDITGEQVARYWYSESKYYDFFLDPSILHVQAGHFSQMVWRSSSDFGVGKARTRCGKIIVVAMYKPAGNVLGEFQSNVLPHPLPADSASPPQASASSSST</sequence>
<gene>
    <name evidence="1" type="ORF">HPB47_012918</name>
</gene>
<comment type="caution">
    <text evidence="1">The sequence shown here is derived from an EMBL/GenBank/DDBJ whole genome shotgun (WGS) entry which is preliminary data.</text>
</comment>
<proteinExistence type="predicted"/>
<accession>A0AC60NS64</accession>
<dbReference type="EMBL" id="JABSTQ010011570">
    <property type="protein sequence ID" value="KAG0409971.1"/>
    <property type="molecule type" value="Genomic_DNA"/>
</dbReference>
<dbReference type="Proteomes" id="UP000805193">
    <property type="component" value="Unassembled WGS sequence"/>
</dbReference>
<keyword evidence="2" id="KW-1185">Reference proteome</keyword>
<protein>
    <submittedName>
        <fullName evidence="1">Uncharacterized protein</fullName>
    </submittedName>
</protein>
<name>A0AC60NS64_IXOPE</name>